<dbReference type="eggNOG" id="arCOG03732">
    <property type="taxonomic scope" value="Archaea"/>
</dbReference>
<reference evidence="3 4" key="1">
    <citation type="journal article" date="2007" name="Appl. Environ. Microbiol.">
        <title>Isolation of key methanogens for global methane emission from rice paddy fields: a novel isolate affiliated with the clone cluster rice cluster I.</title>
        <authorList>
            <person name="Sakai S."/>
            <person name="Imachi H."/>
            <person name="Sekiguchi Y."/>
            <person name="Ohashi A."/>
            <person name="Harada H."/>
            <person name="Kamagata Y."/>
        </authorList>
    </citation>
    <scope>NUCLEOTIDE SEQUENCE [LARGE SCALE GENOMIC DNA]</scope>
    <source>
        <strain evidence="4">DSM 17711 / JCM 13418 / NBRC 101707 / SANAE</strain>
    </source>
</reference>
<accession>D1YWF6</accession>
<keyword evidence="2" id="KW-0472">Membrane</keyword>
<evidence type="ECO:0000256" key="2">
    <source>
        <dbReference type="SAM" id="Phobius"/>
    </source>
</evidence>
<dbReference type="PATRIC" id="fig|304371.9.peg.731"/>
<feature type="compositionally biased region" description="Pro residues" evidence="1">
    <location>
        <begin position="226"/>
        <end position="250"/>
    </location>
</feature>
<reference evidence="4" key="3">
    <citation type="journal article" date="2011" name="PLoS ONE">
        <title>Genome sequence of a mesophilic hydrogenotrophic methanogen Methanocella paludicola, the first cultivated representative of the order Methanocellales.</title>
        <authorList>
            <person name="Sakai S."/>
            <person name="Takaki Y."/>
            <person name="Shimamura S."/>
            <person name="Sekine M."/>
            <person name="Tajima T."/>
            <person name="Kosugi H."/>
            <person name="Ichikawa N."/>
            <person name="Tasumi E."/>
            <person name="Hiraki A.T."/>
            <person name="Shimizu A."/>
            <person name="Kato Y."/>
            <person name="Nishiko R."/>
            <person name="Mori K."/>
            <person name="Fujita N."/>
            <person name="Imachi H."/>
            <person name="Takai K."/>
        </authorList>
    </citation>
    <scope>NUCLEOTIDE SEQUENCE [LARGE SCALE GENOMIC DNA]</scope>
    <source>
        <strain evidence="4">DSM 17711 / JCM 13418 / NBRC 101707 / SANAE</strain>
    </source>
</reference>
<feature type="compositionally biased region" description="Low complexity" evidence="1">
    <location>
        <begin position="126"/>
        <end position="136"/>
    </location>
</feature>
<organism evidence="3 4">
    <name type="scientific">Methanocella paludicola (strain DSM 17711 / JCM 13418 / NBRC 101707 / SANAE)</name>
    <dbReference type="NCBI Taxonomy" id="304371"/>
    <lineage>
        <taxon>Archaea</taxon>
        <taxon>Methanobacteriati</taxon>
        <taxon>Methanobacteriota</taxon>
        <taxon>Stenosarchaea group</taxon>
        <taxon>Methanomicrobia</taxon>
        <taxon>Methanocellales</taxon>
        <taxon>Methanocellaceae</taxon>
        <taxon>Methanocella</taxon>
    </lineage>
</organism>
<dbReference type="KEGG" id="mpd:MCP_0706"/>
<evidence type="ECO:0000313" key="3">
    <source>
        <dbReference type="EMBL" id="BAI60778.1"/>
    </source>
</evidence>
<protein>
    <submittedName>
        <fullName evidence="3">Uncharacterized protein</fullName>
    </submittedName>
</protein>
<dbReference type="Proteomes" id="UP000001882">
    <property type="component" value="Chromosome"/>
</dbReference>
<feature type="region of interest" description="Disordered" evidence="1">
    <location>
        <begin position="98"/>
        <end position="167"/>
    </location>
</feature>
<keyword evidence="2" id="KW-0812">Transmembrane</keyword>
<gene>
    <name evidence="3" type="ordered locus">MCP_0706</name>
</gene>
<proteinExistence type="predicted"/>
<feature type="compositionally biased region" description="Pro residues" evidence="1">
    <location>
        <begin position="105"/>
        <end position="115"/>
    </location>
</feature>
<name>D1YWF6_METPS</name>
<reference evidence="3 4" key="2">
    <citation type="journal article" date="2008" name="Int. J. Syst. Evol. Microbiol.">
        <title>Methanocella paludicola gen. nov., sp. nov., a methane-producing archaeon, the first isolate of the lineage 'Rice Cluster I', and proposal of the new archaeal order Methanocellales ord. nov.</title>
        <authorList>
            <person name="Sakai S."/>
            <person name="Imachi H."/>
            <person name="Hanada S."/>
            <person name="Ohashi A."/>
            <person name="Harada H."/>
            <person name="Kamagata Y."/>
        </authorList>
    </citation>
    <scope>NUCLEOTIDE SEQUENCE [LARGE SCALE GENOMIC DNA]</scope>
    <source>
        <strain evidence="4">DSM 17711 / JCM 13418 / NBRC 101707 / SANAE</strain>
    </source>
</reference>
<evidence type="ECO:0000313" key="4">
    <source>
        <dbReference type="Proteomes" id="UP000001882"/>
    </source>
</evidence>
<dbReference type="eggNOG" id="arCOG03601">
    <property type="taxonomic scope" value="Archaea"/>
</dbReference>
<feature type="region of interest" description="Disordered" evidence="1">
    <location>
        <begin position="225"/>
        <end position="253"/>
    </location>
</feature>
<keyword evidence="4" id="KW-1185">Reference proteome</keyword>
<feature type="transmembrane region" description="Helical" evidence="2">
    <location>
        <begin position="190"/>
        <end position="209"/>
    </location>
</feature>
<dbReference type="AlphaFoldDB" id="D1YWF6"/>
<evidence type="ECO:0000256" key="1">
    <source>
        <dbReference type="SAM" id="MobiDB-lite"/>
    </source>
</evidence>
<dbReference type="EMBL" id="AP011532">
    <property type="protein sequence ID" value="BAI60778.1"/>
    <property type="molecule type" value="Genomic_DNA"/>
</dbReference>
<keyword evidence="2" id="KW-1133">Transmembrane helix</keyword>
<sequence length="434" mass="46381">MDVLRGSGLFKPRVFKSNGLEAYHLISDEGGSFLYEGRIDYSDAELFNDEQGKAYYLVTTDIGGPSKYYVEVEPVGKPIPAVHKEKEKSISDLVKTTPEEQAPGAPVPEPSPEPAIKPEVSKEPEAAPTPAIAPMPVDTGTKGVPKETCFETPEQPPEEKPSTTEEAQAAVKAMASLGENRPHKKSKVPLILALLVIALIVAGAAIAVYRPGLISGLPFIGQATPTPTPEPTVTPTPEPTVTPTPTPSPTTLPGGGDIYRNLLTIAPAINASDPAVTGYVANNSNQTGTSYGQLAKVCDLFDAVNKRWSLVNGNDTAPQSLNKSVETMEGSMMDYSVLMASLAEAEGMDARIVAVYNEGMSSYVYYPEIKVAPNDSDYNDALVYLKARYDIENPYGHADGIVHWLSLSLNNTPGGYVDTKFAYTVNSKSEITGV</sequence>
<dbReference type="InParanoid" id="D1YWF6"/>
<dbReference type="STRING" id="304371.MCP_0706"/>